<keyword evidence="2" id="KW-1185">Reference proteome</keyword>
<evidence type="ECO:0000313" key="2">
    <source>
        <dbReference type="Proteomes" id="UP000243657"/>
    </source>
</evidence>
<accession>A0A261EZG0</accession>
<name>A0A261EZG0_9BIFI</name>
<feature type="non-terminal residue" evidence="1">
    <location>
        <position position="1"/>
    </location>
</feature>
<dbReference type="RefSeq" id="WP_211278359.1">
    <property type="nucleotide sequence ID" value="NZ_MWWT01000016.1"/>
</dbReference>
<dbReference type="Proteomes" id="UP000243657">
    <property type="component" value="Unassembled WGS sequence"/>
</dbReference>
<evidence type="ECO:0000313" key="1">
    <source>
        <dbReference type="EMBL" id="OZG52241.1"/>
    </source>
</evidence>
<organism evidence="1 2">
    <name type="scientific">Alloscardovia macacae</name>
    <dbReference type="NCBI Taxonomy" id="1160091"/>
    <lineage>
        <taxon>Bacteria</taxon>
        <taxon>Bacillati</taxon>
        <taxon>Actinomycetota</taxon>
        <taxon>Actinomycetes</taxon>
        <taxon>Bifidobacteriales</taxon>
        <taxon>Bifidobacteriaceae</taxon>
        <taxon>Alloscardovia</taxon>
    </lineage>
</organism>
<gene>
    <name evidence="1" type="ORF">ALMA_1555</name>
</gene>
<comment type="caution">
    <text evidence="1">The sequence shown here is derived from an EMBL/GenBank/DDBJ whole genome shotgun (WGS) entry which is preliminary data.</text>
</comment>
<proteinExistence type="predicted"/>
<dbReference type="EMBL" id="MWWT01000016">
    <property type="protein sequence ID" value="OZG52241.1"/>
    <property type="molecule type" value="Genomic_DNA"/>
</dbReference>
<sequence>INVIVLSQDEPAKPKTPPAPPVKRIEQGISADRMRNTTFTTGTRVGGQALWFSDTINPNGLHYTKTERKVCGMTRGANSSNQFTYNTANGQTPTGNRATATWNANGGKLPDKHQWEYRLTV</sequence>
<reference evidence="1 2" key="1">
    <citation type="journal article" date="2017" name="BMC Genomics">
        <title>Comparative genomic and phylogenomic analyses of the Bifidobacteriaceae family.</title>
        <authorList>
            <person name="Lugli G.A."/>
            <person name="Milani C."/>
            <person name="Turroni F."/>
            <person name="Duranti S."/>
            <person name="Mancabelli L."/>
            <person name="Mangifesta M."/>
            <person name="Ferrario C."/>
            <person name="Modesto M."/>
            <person name="Mattarelli P."/>
            <person name="Jiri K."/>
            <person name="van Sinderen D."/>
            <person name="Ventura M."/>
        </authorList>
    </citation>
    <scope>NUCLEOTIDE SEQUENCE [LARGE SCALE GENOMIC DNA]</scope>
    <source>
        <strain evidence="1 2">DSM 24762</strain>
    </source>
</reference>
<protein>
    <submittedName>
        <fullName evidence="1">Phage tail protein</fullName>
    </submittedName>
</protein>
<dbReference type="AlphaFoldDB" id="A0A261EZG0"/>